<dbReference type="FunFam" id="3.40.30.10:FF:000007">
    <property type="entry name" value="Thioredoxin-dependent thiol peroxidase"/>
    <property type="match status" value="1"/>
</dbReference>
<comment type="similarity">
    <text evidence="10">Belongs to the peroxiredoxin family. BCP/PrxQ subfamily.</text>
</comment>
<dbReference type="GO" id="GO:0008379">
    <property type="term" value="F:thioredoxin peroxidase activity"/>
    <property type="evidence" value="ECO:0007669"/>
    <property type="project" value="TreeGrafter"/>
</dbReference>
<keyword evidence="5" id="KW-0049">Antioxidant</keyword>
<evidence type="ECO:0000256" key="4">
    <source>
        <dbReference type="ARBA" id="ARBA00022559"/>
    </source>
</evidence>
<keyword evidence="7" id="KW-1015">Disulfide bond</keyword>
<accession>A0A1E3H0G4</accession>
<evidence type="ECO:0000256" key="11">
    <source>
        <dbReference type="ARBA" id="ARBA00042639"/>
    </source>
</evidence>
<protein>
    <recommendedName>
        <fullName evidence="3">thioredoxin-dependent peroxiredoxin</fullName>
        <ecNumber evidence="3">1.11.1.24</ecNumber>
    </recommendedName>
    <alternativeName>
        <fullName evidence="9">Thioredoxin peroxidase</fullName>
    </alternativeName>
    <alternativeName>
        <fullName evidence="11">Thioredoxin-dependent peroxiredoxin Bcp</fullName>
    </alternativeName>
</protein>
<evidence type="ECO:0000256" key="2">
    <source>
        <dbReference type="ARBA" id="ARBA00011245"/>
    </source>
</evidence>
<evidence type="ECO:0000313" key="16">
    <source>
        <dbReference type="EMBL" id="ODN69782.1"/>
    </source>
</evidence>
<evidence type="ECO:0000256" key="6">
    <source>
        <dbReference type="ARBA" id="ARBA00023002"/>
    </source>
</evidence>
<evidence type="ECO:0000259" key="15">
    <source>
        <dbReference type="PROSITE" id="PS51352"/>
    </source>
</evidence>
<evidence type="ECO:0000256" key="7">
    <source>
        <dbReference type="ARBA" id="ARBA00023157"/>
    </source>
</evidence>
<dbReference type="GO" id="GO:0034599">
    <property type="term" value="P:cellular response to oxidative stress"/>
    <property type="evidence" value="ECO:0007669"/>
    <property type="project" value="TreeGrafter"/>
</dbReference>
<keyword evidence="4 16" id="KW-0575">Peroxidase</keyword>
<keyword evidence="8" id="KW-0676">Redox-active center</keyword>
<organism evidence="16 17">
    <name type="scientific">Methylobrevis pamukkalensis</name>
    <dbReference type="NCBI Taxonomy" id="1439726"/>
    <lineage>
        <taxon>Bacteria</taxon>
        <taxon>Pseudomonadati</taxon>
        <taxon>Pseudomonadota</taxon>
        <taxon>Alphaproteobacteria</taxon>
        <taxon>Hyphomicrobiales</taxon>
        <taxon>Pleomorphomonadaceae</taxon>
        <taxon>Methylobrevis</taxon>
    </lineage>
</organism>
<dbReference type="InterPro" id="IPR013766">
    <property type="entry name" value="Thioredoxin_domain"/>
</dbReference>
<evidence type="ECO:0000256" key="12">
    <source>
        <dbReference type="ARBA" id="ARBA00049091"/>
    </source>
</evidence>
<keyword evidence="6 16" id="KW-0560">Oxidoreductase</keyword>
<dbReference type="GO" id="GO:0005737">
    <property type="term" value="C:cytoplasm"/>
    <property type="evidence" value="ECO:0007669"/>
    <property type="project" value="TreeGrafter"/>
</dbReference>
<dbReference type="Gene3D" id="3.40.30.10">
    <property type="entry name" value="Glutaredoxin"/>
    <property type="match status" value="1"/>
</dbReference>
<comment type="catalytic activity">
    <reaction evidence="12">
        <text>a hydroperoxide + [thioredoxin]-dithiol = an alcohol + [thioredoxin]-disulfide + H2O</text>
        <dbReference type="Rhea" id="RHEA:62620"/>
        <dbReference type="Rhea" id="RHEA-COMP:10698"/>
        <dbReference type="Rhea" id="RHEA-COMP:10700"/>
        <dbReference type="ChEBI" id="CHEBI:15377"/>
        <dbReference type="ChEBI" id="CHEBI:29950"/>
        <dbReference type="ChEBI" id="CHEBI:30879"/>
        <dbReference type="ChEBI" id="CHEBI:35924"/>
        <dbReference type="ChEBI" id="CHEBI:50058"/>
        <dbReference type="EC" id="1.11.1.24"/>
    </reaction>
</comment>
<dbReference type="EC" id="1.11.1.24" evidence="3"/>
<dbReference type="RefSeq" id="WP_069307380.1">
    <property type="nucleotide sequence ID" value="NZ_MCRJ01000074.1"/>
</dbReference>
<dbReference type="Proteomes" id="UP000094622">
    <property type="component" value="Unassembled WGS sequence"/>
</dbReference>
<name>A0A1E3H0G4_9HYPH</name>
<dbReference type="CDD" id="cd03017">
    <property type="entry name" value="PRX_BCP"/>
    <property type="match status" value="1"/>
</dbReference>
<dbReference type="PANTHER" id="PTHR42801">
    <property type="entry name" value="THIOREDOXIN-DEPENDENT PEROXIDE REDUCTASE"/>
    <property type="match status" value="1"/>
</dbReference>
<evidence type="ECO:0000313" key="17">
    <source>
        <dbReference type="Proteomes" id="UP000094622"/>
    </source>
</evidence>
<dbReference type="PATRIC" id="fig|1439726.3.peg.3059"/>
<evidence type="ECO:0000256" key="9">
    <source>
        <dbReference type="ARBA" id="ARBA00032824"/>
    </source>
</evidence>
<dbReference type="OrthoDB" id="9812811at2"/>
<gene>
    <name evidence="16" type="primary">bcp</name>
    <name evidence="16" type="ORF">A6302_02904</name>
</gene>
<evidence type="ECO:0000256" key="8">
    <source>
        <dbReference type="ARBA" id="ARBA00023284"/>
    </source>
</evidence>
<evidence type="ECO:0000256" key="1">
    <source>
        <dbReference type="ARBA" id="ARBA00003330"/>
    </source>
</evidence>
<dbReference type="PROSITE" id="PS51352">
    <property type="entry name" value="THIOREDOXIN_2"/>
    <property type="match status" value="1"/>
</dbReference>
<dbReference type="InterPro" id="IPR024706">
    <property type="entry name" value="Peroxiredoxin_AhpC-typ"/>
</dbReference>
<evidence type="ECO:0000256" key="13">
    <source>
        <dbReference type="PIRSR" id="PIRSR000239-1"/>
    </source>
</evidence>
<feature type="active site" description="Cysteine sulfenic acid (-SOH) intermediate; for peroxidase activity" evidence="13">
    <location>
        <position position="52"/>
    </location>
</feature>
<evidence type="ECO:0000256" key="5">
    <source>
        <dbReference type="ARBA" id="ARBA00022862"/>
    </source>
</evidence>
<dbReference type="PIRSF" id="PIRSF000239">
    <property type="entry name" value="AHPC"/>
    <property type="match status" value="1"/>
</dbReference>
<dbReference type="PANTHER" id="PTHR42801:SF4">
    <property type="entry name" value="AHPC_TSA FAMILY PROTEIN"/>
    <property type="match status" value="1"/>
</dbReference>
<dbReference type="InterPro" id="IPR050924">
    <property type="entry name" value="Peroxiredoxin_BCP/PrxQ"/>
</dbReference>
<dbReference type="EMBL" id="MCRJ01000074">
    <property type="protein sequence ID" value="ODN69782.1"/>
    <property type="molecule type" value="Genomic_DNA"/>
</dbReference>
<evidence type="ECO:0000256" key="14">
    <source>
        <dbReference type="SAM" id="MobiDB-lite"/>
    </source>
</evidence>
<reference evidence="16 17" key="1">
    <citation type="submission" date="2016-07" db="EMBL/GenBank/DDBJ databases">
        <title>Draft Genome Sequence of Methylobrevis pamukkalensis PK2.</title>
        <authorList>
            <person name="Vasilenko O.V."/>
            <person name="Doronina N.V."/>
            <person name="Shmareva M.N."/>
            <person name="Tarlachkov S.V."/>
            <person name="Mustakhimov I."/>
            <person name="Trotsenko Y.A."/>
        </authorList>
    </citation>
    <scope>NUCLEOTIDE SEQUENCE [LARGE SCALE GENOMIC DNA]</scope>
    <source>
        <strain evidence="16 17">PK2</strain>
    </source>
</reference>
<comment type="subunit">
    <text evidence="2">Monomer.</text>
</comment>
<feature type="compositionally biased region" description="Polar residues" evidence="14">
    <location>
        <begin position="1"/>
        <end position="11"/>
    </location>
</feature>
<feature type="domain" description="Thioredoxin" evidence="15">
    <location>
        <begin position="10"/>
        <end position="161"/>
    </location>
</feature>
<evidence type="ECO:0000256" key="10">
    <source>
        <dbReference type="ARBA" id="ARBA00038489"/>
    </source>
</evidence>
<dbReference type="SUPFAM" id="SSF52833">
    <property type="entry name" value="Thioredoxin-like"/>
    <property type="match status" value="1"/>
</dbReference>
<comment type="caution">
    <text evidence="16">The sequence shown here is derived from an EMBL/GenBank/DDBJ whole genome shotgun (WGS) entry which is preliminary data.</text>
</comment>
<keyword evidence="17" id="KW-1185">Reference proteome</keyword>
<feature type="region of interest" description="Disordered" evidence="14">
    <location>
        <begin position="1"/>
        <end position="23"/>
    </location>
</feature>
<comment type="function">
    <text evidence="1">Thiol-specific peroxidase that catalyzes the reduction of hydrogen peroxide and organic hydroperoxides to water and alcohols, respectively. Plays a role in cell protection against oxidative stress by detoxifying peroxides and as sensor of hydrogen peroxide-mediated signaling events.</text>
</comment>
<sequence length="161" mass="17258">MTAETDSNTLSAGMPAPDFTLPTGDGRRITLSDLSGKPAVVYFYPKDDTGGCTRQASEFSAALPEFEALGVAVVGISPDTEESHAKFARKHGLTVALLADPDREAIEAYGVWAQKSMYGKTYIGVDRSTFLIGADGRLVRIWRKVKVPGHVAEVLEAARAL</sequence>
<dbReference type="AlphaFoldDB" id="A0A1E3H0G4"/>
<dbReference type="GO" id="GO:0045454">
    <property type="term" value="P:cell redox homeostasis"/>
    <property type="evidence" value="ECO:0007669"/>
    <property type="project" value="TreeGrafter"/>
</dbReference>
<proteinExistence type="inferred from homology"/>
<dbReference type="InterPro" id="IPR000866">
    <property type="entry name" value="AhpC/TSA"/>
</dbReference>
<dbReference type="InterPro" id="IPR036249">
    <property type="entry name" value="Thioredoxin-like_sf"/>
</dbReference>
<evidence type="ECO:0000256" key="3">
    <source>
        <dbReference type="ARBA" id="ARBA00013017"/>
    </source>
</evidence>
<dbReference type="Pfam" id="PF00578">
    <property type="entry name" value="AhpC-TSA"/>
    <property type="match status" value="1"/>
</dbReference>